<comment type="caution">
    <text evidence="2">The sequence shown here is derived from an EMBL/GenBank/DDBJ whole genome shotgun (WGS) entry which is preliminary data.</text>
</comment>
<reference evidence="2 3" key="1">
    <citation type="journal article" date="2023" name="Nucleic Acids Res.">
        <title>The hologenome of Daphnia magna reveals possible DNA methylation and microbiome-mediated evolution of the host genome.</title>
        <authorList>
            <person name="Chaturvedi A."/>
            <person name="Li X."/>
            <person name="Dhandapani V."/>
            <person name="Marshall H."/>
            <person name="Kissane S."/>
            <person name="Cuenca-Cambronero M."/>
            <person name="Asole G."/>
            <person name="Calvet F."/>
            <person name="Ruiz-Romero M."/>
            <person name="Marangio P."/>
            <person name="Guigo R."/>
            <person name="Rago D."/>
            <person name="Mirbahai L."/>
            <person name="Eastwood N."/>
            <person name="Colbourne J.K."/>
            <person name="Zhou J."/>
            <person name="Mallon E."/>
            <person name="Orsini L."/>
        </authorList>
    </citation>
    <scope>NUCLEOTIDE SEQUENCE [LARGE SCALE GENOMIC DNA]</scope>
    <source>
        <strain evidence="2">LRV0_1</strain>
    </source>
</reference>
<evidence type="ECO:0000313" key="2">
    <source>
        <dbReference type="EMBL" id="KAK4027234.1"/>
    </source>
</evidence>
<accession>A0ABR0AQ30</accession>
<feature type="region of interest" description="Disordered" evidence="1">
    <location>
        <begin position="451"/>
        <end position="480"/>
    </location>
</feature>
<evidence type="ECO:0000313" key="3">
    <source>
        <dbReference type="Proteomes" id="UP001234178"/>
    </source>
</evidence>
<dbReference type="Proteomes" id="UP001234178">
    <property type="component" value="Unassembled WGS sequence"/>
</dbReference>
<sequence>MYHITGIKDAGLRHSSFRISHILFIEEALPGPSSELPNQIISSGSLQSTTWREGQEDDLFQPGRSQLLHAVHTDFLVPMSHEASTNTSLGYILHHQQEISSNPTFPRLPEQIGHSDVQPLPMSLSSMEKPSLTRNHPSPSGWDVQNPLFSTDGNTQAAAWFNSPMHRLQTTQSSVAHVESTLPPSFNAAAAFQGRSEMQRHPTQQLPNLRGRSAGPLHGMPLLSSEQPCSRPNQPPASNEPTQHPTIPIDTHAQAEAWVRSPMFQPQILHRTDAVHVRPPSPASSSTAQALKGSRSIRTRTFTTANASYTTAVEPVVRVPVLIHGPPKPPHVNDEWRTAACAFAQYMLLVYRPWLDEGGTLPGPLTWTALCDFMRDLQFGRLQENGSRSGPTPLDNARRRWIENSAQGKPNFDIPFPSFFFSSKPSLTRPSCSTNKPPCPALATPSNDLPTANQLHRTHRRHQQQRAEAHQPAPIRKMGSMERDATHHLATRDRRKLAAHLPPRVRERIYVEFPQFTGSFVHGAPGYLTSNINPARGLSNGTAVLFESIELDPREDADRVCNDIATAAEDTNVALTYPPLHINVTVPGANPAEFVEKTLEPGRVVIPVPRVSKWEPVNIKLQGRRQADTLHYRPHGVEQRFAVTVHKIQGQTCNKVILQLNKRPSCPT</sequence>
<feature type="compositionally biased region" description="Polar residues" evidence="1">
    <location>
        <begin position="224"/>
        <end position="245"/>
    </location>
</feature>
<keyword evidence="3" id="KW-1185">Reference proteome</keyword>
<organism evidence="2 3">
    <name type="scientific">Daphnia magna</name>
    <dbReference type="NCBI Taxonomy" id="35525"/>
    <lineage>
        <taxon>Eukaryota</taxon>
        <taxon>Metazoa</taxon>
        <taxon>Ecdysozoa</taxon>
        <taxon>Arthropoda</taxon>
        <taxon>Crustacea</taxon>
        <taxon>Branchiopoda</taxon>
        <taxon>Diplostraca</taxon>
        <taxon>Cladocera</taxon>
        <taxon>Anomopoda</taxon>
        <taxon>Daphniidae</taxon>
        <taxon>Daphnia</taxon>
    </lineage>
</organism>
<name>A0ABR0AQ30_9CRUS</name>
<proteinExistence type="predicted"/>
<gene>
    <name evidence="2" type="ORF">OUZ56_016246</name>
</gene>
<feature type="region of interest" description="Disordered" evidence="1">
    <location>
        <begin position="195"/>
        <end position="246"/>
    </location>
</feature>
<protein>
    <submittedName>
        <fullName evidence="2">Uncharacterized protein</fullName>
    </submittedName>
</protein>
<feature type="region of interest" description="Disordered" evidence="1">
    <location>
        <begin position="276"/>
        <end position="295"/>
    </location>
</feature>
<dbReference type="EMBL" id="JAOYFB010000038">
    <property type="protein sequence ID" value="KAK4027234.1"/>
    <property type="molecule type" value="Genomic_DNA"/>
</dbReference>
<evidence type="ECO:0000256" key="1">
    <source>
        <dbReference type="SAM" id="MobiDB-lite"/>
    </source>
</evidence>